<dbReference type="InterPro" id="IPR000477">
    <property type="entry name" value="RT_dom"/>
</dbReference>
<dbReference type="AlphaFoldDB" id="A0A1F8DVZ2"/>
<protein>
    <recommendedName>
        <fullName evidence="1">Reverse transcriptase domain-containing protein</fullName>
    </recommendedName>
</protein>
<dbReference type="InterPro" id="IPR043502">
    <property type="entry name" value="DNA/RNA_pol_sf"/>
</dbReference>
<sequence>MNEFDQFVKHMLHIKQYARYTDDFAIVSSDRLYLEQLIAPISTFLSNRLALALHPNKVFIRKLHQGVDFLGYVMFPNYRLVRAKTRQRMFKKFKIKVAAYHAGVISEAALEASLRSYLGVMSHANTKRLAGEMKNLVWFEDKD</sequence>
<dbReference type="EMBL" id="MGIT01000003">
    <property type="protein sequence ID" value="OGM92771.1"/>
    <property type="molecule type" value="Genomic_DNA"/>
</dbReference>
<dbReference type="SUPFAM" id="SSF56672">
    <property type="entry name" value="DNA/RNA polymerases"/>
    <property type="match status" value="1"/>
</dbReference>
<proteinExistence type="predicted"/>
<evidence type="ECO:0000259" key="1">
    <source>
        <dbReference type="PROSITE" id="PS50878"/>
    </source>
</evidence>
<dbReference type="Proteomes" id="UP000176422">
    <property type="component" value="Unassembled WGS sequence"/>
</dbReference>
<dbReference type="PROSITE" id="PS50878">
    <property type="entry name" value="RT_POL"/>
    <property type="match status" value="1"/>
</dbReference>
<accession>A0A1F8DVZ2</accession>
<gene>
    <name evidence="2" type="ORF">A2372_01115</name>
</gene>
<evidence type="ECO:0000313" key="2">
    <source>
        <dbReference type="EMBL" id="OGM92771.1"/>
    </source>
</evidence>
<reference evidence="2 3" key="1">
    <citation type="journal article" date="2016" name="Nat. Commun.">
        <title>Thousands of microbial genomes shed light on interconnected biogeochemical processes in an aquifer system.</title>
        <authorList>
            <person name="Anantharaman K."/>
            <person name="Brown C.T."/>
            <person name="Hug L.A."/>
            <person name="Sharon I."/>
            <person name="Castelle C.J."/>
            <person name="Probst A.J."/>
            <person name="Thomas B.C."/>
            <person name="Singh A."/>
            <person name="Wilkins M.J."/>
            <person name="Karaoz U."/>
            <person name="Brodie E.L."/>
            <person name="Williams K.H."/>
            <person name="Hubbard S.S."/>
            <person name="Banfield J.F."/>
        </authorList>
    </citation>
    <scope>NUCLEOTIDE SEQUENCE [LARGE SCALE GENOMIC DNA]</scope>
</reference>
<comment type="caution">
    <text evidence="2">The sequence shown here is derived from an EMBL/GenBank/DDBJ whole genome shotgun (WGS) entry which is preliminary data.</text>
</comment>
<evidence type="ECO:0000313" key="3">
    <source>
        <dbReference type="Proteomes" id="UP000176422"/>
    </source>
</evidence>
<organism evidence="2 3">
    <name type="scientific">Candidatus Wolfebacteria bacterium RIFOXYB1_FULL_54_12</name>
    <dbReference type="NCBI Taxonomy" id="1802559"/>
    <lineage>
        <taxon>Bacteria</taxon>
        <taxon>Candidatus Wolfeibacteriota</taxon>
    </lineage>
</organism>
<feature type="domain" description="Reverse transcriptase" evidence="1">
    <location>
        <begin position="1"/>
        <end position="74"/>
    </location>
</feature>
<name>A0A1F8DVZ2_9BACT</name>
<dbReference type="STRING" id="1802559.A2372_01115"/>